<dbReference type="InterPro" id="IPR046138">
    <property type="entry name" value="DUF6140"/>
</dbReference>
<evidence type="ECO:0000313" key="2">
    <source>
        <dbReference type="Proteomes" id="UP000283833"/>
    </source>
</evidence>
<accession>A0A412QYI9</accession>
<dbReference type="Pfam" id="PF19637">
    <property type="entry name" value="DUF6140"/>
    <property type="match status" value="1"/>
</dbReference>
<reference evidence="1 2" key="1">
    <citation type="submission" date="2018-08" db="EMBL/GenBank/DDBJ databases">
        <title>A genome reference for cultivated species of the human gut microbiota.</title>
        <authorList>
            <person name="Zou Y."/>
            <person name="Xue W."/>
            <person name="Luo G."/>
        </authorList>
    </citation>
    <scope>NUCLEOTIDE SEQUENCE [LARGE SCALE GENOMIC DNA]</scope>
    <source>
        <strain evidence="1 2">AF18-14</strain>
    </source>
</reference>
<dbReference type="AlphaFoldDB" id="A0A412QYI9"/>
<evidence type="ECO:0000313" key="1">
    <source>
        <dbReference type="EMBL" id="RGT96251.1"/>
    </source>
</evidence>
<protein>
    <submittedName>
        <fullName evidence="1">Uncharacterized protein</fullName>
    </submittedName>
</protein>
<name>A0A412QYI9_PHOVU</name>
<proteinExistence type="predicted"/>
<gene>
    <name evidence="1" type="ORF">DWX04_05025</name>
</gene>
<dbReference type="Proteomes" id="UP000283833">
    <property type="component" value="Unassembled WGS sequence"/>
</dbReference>
<comment type="caution">
    <text evidence="1">The sequence shown here is derived from an EMBL/GenBank/DDBJ whole genome shotgun (WGS) entry which is preliminary data.</text>
</comment>
<sequence length="82" mass="9534">MASVGFINTEDRSFEITPKRIKRTSDTVLTPEMKVIVTTDIHTSDPFYNGAKEIKEAYMRLYGFDYKKACCSIDDFEFKKLH</sequence>
<organism evidence="1 2">
    <name type="scientific">Phocaeicola vulgatus</name>
    <name type="common">Bacteroides vulgatus</name>
    <dbReference type="NCBI Taxonomy" id="821"/>
    <lineage>
        <taxon>Bacteria</taxon>
        <taxon>Pseudomonadati</taxon>
        <taxon>Bacteroidota</taxon>
        <taxon>Bacteroidia</taxon>
        <taxon>Bacteroidales</taxon>
        <taxon>Bacteroidaceae</taxon>
        <taxon>Phocaeicola</taxon>
    </lineage>
</organism>
<dbReference type="EMBL" id="QRXI01000005">
    <property type="protein sequence ID" value="RGT96251.1"/>
    <property type="molecule type" value="Genomic_DNA"/>
</dbReference>